<dbReference type="EMBL" id="JBHMBK010000018">
    <property type="protein sequence ID" value="MFB9687243.1"/>
    <property type="molecule type" value="Genomic_DNA"/>
</dbReference>
<evidence type="ECO:0000313" key="3">
    <source>
        <dbReference type="Proteomes" id="UP001589535"/>
    </source>
</evidence>
<comment type="caution">
    <text evidence="2">The sequence shown here is derived from an EMBL/GenBank/DDBJ whole genome shotgun (WGS) entry which is preliminary data.</text>
</comment>
<evidence type="ECO:0000313" key="2">
    <source>
        <dbReference type="EMBL" id="MFB9687243.1"/>
    </source>
</evidence>
<dbReference type="RefSeq" id="WP_378197667.1">
    <property type="nucleotide sequence ID" value="NZ_JBHMBK010000018.1"/>
</dbReference>
<organism evidence="2 3">
    <name type="scientific">Amycolatopsis plumensis</name>
    <dbReference type="NCBI Taxonomy" id="236508"/>
    <lineage>
        <taxon>Bacteria</taxon>
        <taxon>Bacillati</taxon>
        <taxon>Actinomycetota</taxon>
        <taxon>Actinomycetes</taxon>
        <taxon>Pseudonocardiales</taxon>
        <taxon>Pseudonocardiaceae</taxon>
        <taxon>Amycolatopsis</taxon>
    </lineage>
</organism>
<keyword evidence="3" id="KW-1185">Reference proteome</keyword>
<accession>A0ABV5UBD0</accession>
<sequence>MNARAQDRREYIRLSVDLPLHPKLVEIDEPAAGWLYVTGLCYAGQHLTDGEIPPAAVVRLAGVHKRLADRLVEVGLWHRLGHNCPDCPQPRLGHVIVHDYLEHQRSAGEAKALRDARREAGSKGAAKRWAKQRDAVEDQVDDTESDGKPAAEPIASAIADAMHEPRQAGSNPMPEVEGEGELLPPDGGSSPARRGARTRGTTTAAELAATASRPDAYRLVTAWRDQTGAAYRPATIRALAKQADGILRDGGALVPLRAALDEWNRRAGARPGLLPHLYDDAVKAAQPTARPPVRSSARGEKVRGWLALAAEPAPVDAEQFVDGVRA</sequence>
<feature type="region of interest" description="Disordered" evidence="1">
    <location>
        <begin position="165"/>
        <end position="209"/>
    </location>
</feature>
<evidence type="ECO:0000256" key="1">
    <source>
        <dbReference type="SAM" id="MobiDB-lite"/>
    </source>
</evidence>
<reference evidence="2 3" key="1">
    <citation type="submission" date="2024-09" db="EMBL/GenBank/DDBJ databases">
        <authorList>
            <person name="Sun Q."/>
            <person name="Mori K."/>
        </authorList>
    </citation>
    <scope>NUCLEOTIDE SEQUENCE [LARGE SCALE GENOMIC DNA]</scope>
    <source>
        <strain evidence="2 3">JCM 13852</strain>
    </source>
</reference>
<feature type="compositionally biased region" description="Basic and acidic residues" evidence="1">
    <location>
        <begin position="111"/>
        <end position="121"/>
    </location>
</feature>
<feature type="compositionally biased region" description="Low complexity" evidence="1">
    <location>
        <begin position="181"/>
        <end position="209"/>
    </location>
</feature>
<name>A0ABV5UBD0_9PSEU</name>
<proteinExistence type="predicted"/>
<gene>
    <name evidence="2" type="ORF">ACFFTO_23940</name>
</gene>
<protein>
    <submittedName>
        <fullName evidence="2">Uncharacterized protein</fullName>
    </submittedName>
</protein>
<dbReference type="Proteomes" id="UP001589535">
    <property type="component" value="Unassembled WGS sequence"/>
</dbReference>
<feature type="region of interest" description="Disordered" evidence="1">
    <location>
        <begin position="111"/>
        <end position="150"/>
    </location>
</feature>